<dbReference type="PROSITE" id="PS51000">
    <property type="entry name" value="HTH_DEOR_2"/>
    <property type="match status" value="1"/>
</dbReference>
<dbReference type="PROSITE" id="PS00894">
    <property type="entry name" value="HTH_DEOR_1"/>
    <property type="match status" value="1"/>
</dbReference>
<evidence type="ECO:0000259" key="5">
    <source>
        <dbReference type="PROSITE" id="PS51000"/>
    </source>
</evidence>
<evidence type="ECO:0000256" key="4">
    <source>
        <dbReference type="SAM" id="MobiDB-lite"/>
    </source>
</evidence>
<dbReference type="PANTHER" id="PTHR34580:SF3">
    <property type="entry name" value="PROTEIN PAFB"/>
    <property type="match status" value="1"/>
</dbReference>
<keyword evidence="1" id="KW-0805">Transcription regulation</keyword>
<comment type="caution">
    <text evidence="6">The sequence shown here is derived from an EMBL/GenBank/DDBJ whole genome shotgun (WGS) entry which is preliminary data.</text>
</comment>
<evidence type="ECO:0000313" key="7">
    <source>
        <dbReference type="Proteomes" id="UP000284824"/>
    </source>
</evidence>
<dbReference type="InterPro" id="IPR013196">
    <property type="entry name" value="HTH_11"/>
</dbReference>
<sequence length="346" mass="37467">METSARLLRLLSLLQTHREWSGVELAERLGVTARTVRRDVGRLRELGYPVHATAGTPGYRLGAGTDLPPLLLDDDEAVAVAVGLRTAAGGSVSGIEETSVRALAKLERVLPSRLRHRVHALQSMTVPMGRAGSAVDPASLTAIAAACRDHETLRFDYRTHDGQESARAAEPYRLVHSGRHWYLVGWDTSRADWRTYRVDRLSLQTPNGPRFVPRDPPDSDLAAYMSRSISIAPYRYQGRFTMHAPAEVVAEHMPATTGTIEPIDERSCTLSSGANDLDELAVWVALMDIDFEVHEPPELVDRIQALSARLATAARSSGSSVKRSASSSGSSGSGSPRNSDPGGRSG</sequence>
<dbReference type="EMBL" id="SAUN01000001">
    <property type="protein sequence ID" value="RVX45434.1"/>
    <property type="molecule type" value="Genomic_DNA"/>
</dbReference>
<keyword evidence="2 6" id="KW-0238">DNA-binding</keyword>
<dbReference type="InterPro" id="IPR001034">
    <property type="entry name" value="DeoR_HTH"/>
</dbReference>
<evidence type="ECO:0000313" key="6">
    <source>
        <dbReference type="EMBL" id="RVX45434.1"/>
    </source>
</evidence>
<dbReference type="Pfam" id="PF13280">
    <property type="entry name" value="WYL"/>
    <property type="match status" value="1"/>
</dbReference>
<evidence type="ECO:0000256" key="2">
    <source>
        <dbReference type="ARBA" id="ARBA00023125"/>
    </source>
</evidence>
<dbReference type="InterPro" id="IPR036390">
    <property type="entry name" value="WH_DNA-bd_sf"/>
</dbReference>
<reference evidence="6 7" key="1">
    <citation type="submission" date="2019-01" db="EMBL/GenBank/DDBJ databases">
        <title>Sequencing the genomes of 1000 actinobacteria strains.</title>
        <authorList>
            <person name="Klenk H.-P."/>
        </authorList>
    </citation>
    <scope>NUCLEOTIDE SEQUENCE [LARGE SCALE GENOMIC DNA]</scope>
    <source>
        <strain evidence="6 7">DSM 43925</strain>
    </source>
</reference>
<evidence type="ECO:0000256" key="1">
    <source>
        <dbReference type="ARBA" id="ARBA00023015"/>
    </source>
</evidence>
<dbReference type="AlphaFoldDB" id="A0A438MI21"/>
<feature type="region of interest" description="Disordered" evidence="4">
    <location>
        <begin position="313"/>
        <end position="346"/>
    </location>
</feature>
<keyword evidence="3" id="KW-0804">Transcription</keyword>
<dbReference type="PROSITE" id="PS52050">
    <property type="entry name" value="WYL"/>
    <property type="match status" value="1"/>
</dbReference>
<dbReference type="SUPFAM" id="SSF46785">
    <property type="entry name" value="Winged helix' DNA-binding domain"/>
    <property type="match status" value="1"/>
</dbReference>
<dbReference type="Proteomes" id="UP000284824">
    <property type="component" value="Unassembled WGS sequence"/>
</dbReference>
<dbReference type="GO" id="GO:0003700">
    <property type="term" value="F:DNA-binding transcription factor activity"/>
    <property type="evidence" value="ECO:0007669"/>
    <property type="project" value="InterPro"/>
</dbReference>
<dbReference type="InterPro" id="IPR057727">
    <property type="entry name" value="WCX_dom"/>
</dbReference>
<dbReference type="InterPro" id="IPR026881">
    <property type="entry name" value="WYL_dom"/>
</dbReference>
<dbReference type="InterPro" id="IPR036388">
    <property type="entry name" value="WH-like_DNA-bd_sf"/>
</dbReference>
<keyword evidence="7" id="KW-1185">Reference proteome</keyword>
<feature type="domain" description="HTH deoR-type" evidence="5">
    <location>
        <begin position="3"/>
        <end position="58"/>
    </location>
</feature>
<evidence type="ECO:0000256" key="3">
    <source>
        <dbReference type="ARBA" id="ARBA00023163"/>
    </source>
</evidence>
<accession>A0A438MI21</accession>
<dbReference type="Gene3D" id="1.10.10.10">
    <property type="entry name" value="Winged helix-like DNA-binding domain superfamily/Winged helix DNA-binding domain"/>
    <property type="match status" value="1"/>
</dbReference>
<dbReference type="GO" id="GO:0003677">
    <property type="term" value="F:DNA binding"/>
    <property type="evidence" value="ECO:0007669"/>
    <property type="project" value="UniProtKB-KW"/>
</dbReference>
<gene>
    <name evidence="6" type="ORF">EDD27_8227</name>
</gene>
<dbReference type="InterPro" id="IPR051534">
    <property type="entry name" value="CBASS_pafABC_assoc_protein"/>
</dbReference>
<proteinExistence type="predicted"/>
<name>A0A438MI21_9ACTN</name>
<dbReference type="Pfam" id="PF08279">
    <property type="entry name" value="HTH_11"/>
    <property type="match status" value="1"/>
</dbReference>
<dbReference type="InterPro" id="IPR018356">
    <property type="entry name" value="Tscrpt_reg_HTH_DeoR_CS"/>
</dbReference>
<dbReference type="Pfam" id="PF25583">
    <property type="entry name" value="WCX"/>
    <property type="match status" value="1"/>
</dbReference>
<dbReference type="PANTHER" id="PTHR34580">
    <property type="match status" value="1"/>
</dbReference>
<protein>
    <submittedName>
        <fullName evidence="6">Putative DNA-binding transcriptional regulator YafY</fullName>
    </submittedName>
</protein>
<organism evidence="6 7">
    <name type="scientific">Nonomuraea polychroma</name>
    <dbReference type="NCBI Taxonomy" id="46176"/>
    <lineage>
        <taxon>Bacteria</taxon>
        <taxon>Bacillati</taxon>
        <taxon>Actinomycetota</taxon>
        <taxon>Actinomycetes</taxon>
        <taxon>Streptosporangiales</taxon>
        <taxon>Streptosporangiaceae</taxon>
        <taxon>Nonomuraea</taxon>
    </lineage>
</organism>